<feature type="region of interest" description="Disordered" evidence="1">
    <location>
        <begin position="344"/>
        <end position="365"/>
    </location>
</feature>
<accession>A0A9W9Y806</accession>
<feature type="compositionally biased region" description="Gly residues" evidence="1">
    <location>
        <begin position="315"/>
        <end position="325"/>
    </location>
</feature>
<protein>
    <submittedName>
        <fullName evidence="2">Uncharacterized protein</fullName>
    </submittedName>
</protein>
<feature type="region of interest" description="Disordered" evidence="1">
    <location>
        <begin position="308"/>
        <end position="328"/>
    </location>
</feature>
<dbReference type="OrthoDB" id="5968987at2759"/>
<feature type="region of interest" description="Disordered" evidence="1">
    <location>
        <begin position="383"/>
        <end position="431"/>
    </location>
</feature>
<dbReference type="AlphaFoldDB" id="A0A9W9Y806"/>
<dbReference type="Proteomes" id="UP001163046">
    <property type="component" value="Unassembled WGS sequence"/>
</dbReference>
<keyword evidence="3" id="KW-1185">Reference proteome</keyword>
<evidence type="ECO:0000256" key="1">
    <source>
        <dbReference type="SAM" id="MobiDB-lite"/>
    </source>
</evidence>
<organism evidence="2 3">
    <name type="scientific">Desmophyllum pertusum</name>
    <dbReference type="NCBI Taxonomy" id="174260"/>
    <lineage>
        <taxon>Eukaryota</taxon>
        <taxon>Metazoa</taxon>
        <taxon>Cnidaria</taxon>
        <taxon>Anthozoa</taxon>
        <taxon>Hexacorallia</taxon>
        <taxon>Scleractinia</taxon>
        <taxon>Caryophylliina</taxon>
        <taxon>Caryophylliidae</taxon>
        <taxon>Desmophyllum</taxon>
    </lineage>
</organism>
<proteinExistence type="predicted"/>
<name>A0A9W9Y806_9CNID</name>
<feature type="compositionally biased region" description="Low complexity" evidence="1">
    <location>
        <begin position="345"/>
        <end position="354"/>
    </location>
</feature>
<feature type="compositionally biased region" description="Low complexity" evidence="1">
    <location>
        <begin position="392"/>
        <end position="410"/>
    </location>
</feature>
<dbReference type="EMBL" id="MU827825">
    <property type="protein sequence ID" value="KAJ7321739.1"/>
    <property type="molecule type" value="Genomic_DNA"/>
</dbReference>
<feature type="compositionally biased region" description="Gly residues" evidence="1">
    <location>
        <begin position="355"/>
        <end position="365"/>
    </location>
</feature>
<gene>
    <name evidence="2" type="ORF">OS493_034359</name>
</gene>
<evidence type="ECO:0000313" key="3">
    <source>
        <dbReference type="Proteomes" id="UP001163046"/>
    </source>
</evidence>
<sequence>MGKFSIAGGPTGLLDKQLWYDITSEQYLFYFCQSYTSGIKMKIYVFALFTFNRSDSHGKRNRHVHTKEARRIAISHHDVNGTKPKQFRISSLSAPGRITVFHHDVNGTKPKTNQHSPLLDAVVSVSDAGHFRVLGRSVHLNYVKEQLISQGVSFAAQLLREKQPSAVSVEILADSLFIQGQVQLFGVQALNIYTRKIITAGDGVLDVSAPSWNQVYEWSRPSPGRRSEDGFHGIHGSQVEIYADVIQVRYKLSQMAGMGSEVKMAHQESTLPLTRMCNLIILPEIVQVNHQLQVTCVSLPARAGQTGYAGDDGGDAGVSGNGGNSGTQRVLVNTVEGSVELRTCRGNGAPAASNGRGGSGGRGGQGSYGRRCIFHLGIAGQSERCKDSGRTSSRGPRGATGASGSSGTTPVRAGSPGSVAATGIQSREMDDTDKHSYPMALLRLSRRHAEDLLWADNLNEGRQVLRFIKAVTRERTEWDATAMFKEARRRLGLLGKAGFDLFGYNELFAPRIKWEVLKDVVENLREIATTYEDAYNRLSETIEADGSFEQIARQMSAVAGKQVEAEKERLKESQLIAKSEKRLYVRAIGDLENRMDGILQSILVVAEDVIGTARFNEDDLLAVLQAVCGFTSAAITQDPLGLVDAALGVAIIGDNRCPLGTIQYNAEKFRKWLTFGKSYQALEDSSDLDFDQVEVETVPEVMQSNLEMNKEGLAADLVCLMEVQSRPQDAAELKKLMEHYFISGAARIDLIAKVIDLDNDLGGLIFDILLLNATEDALTTLTESTDTPTLNEVRSEFMENLLSIYQELEGSFMKEVYGLYKAFRFRTLWETENPLPEFQRVASEGAQGKTLNGIIELTNVLRDIQNLETTAVKCFTNNIYTTDIQRWTFTQQKDSTIFNGLHNGGTTTFNIRVTDSCPTCFNIRLLKLYVELTGDVKQPDNVPLTVHLHVRHLSASFFRRGDGMIKEFRQPLGSFRKMKFRRSAISNEVKCGEEEEKGNKNSIYCVTRNDDRWQGMCSLGALDDMLLGEEECRSPFGTYELVIPVEDELSCDDPGITDKNCRELNLSRFTTMNVWAQFYYWSQVIPPGRMTARALAPFPQA</sequence>
<reference evidence="2" key="1">
    <citation type="submission" date="2023-01" db="EMBL/GenBank/DDBJ databases">
        <title>Genome assembly of the deep-sea coral Lophelia pertusa.</title>
        <authorList>
            <person name="Herrera S."/>
            <person name="Cordes E."/>
        </authorList>
    </citation>
    <scope>NUCLEOTIDE SEQUENCE</scope>
    <source>
        <strain evidence="2">USNM1676648</strain>
        <tissue evidence="2">Polyp</tissue>
    </source>
</reference>
<comment type="caution">
    <text evidence="2">The sequence shown here is derived from an EMBL/GenBank/DDBJ whole genome shotgun (WGS) entry which is preliminary data.</text>
</comment>
<evidence type="ECO:0000313" key="2">
    <source>
        <dbReference type="EMBL" id="KAJ7321739.1"/>
    </source>
</evidence>